<proteinExistence type="inferred from homology"/>
<comment type="similarity">
    <text evidence="2">Belongs to the GDNFR family.</text>
</comment>
<dbReference type="Pfam" id="PF02351">
    <property type="entry name" value="GDNF"/>
    <property type="match status" value="1"/>
</dbReference>
<dbReference type="GO" id="GO:0038023">
    <property type="term" value="F:signaling receptor activity"/>
    <property type="evidence" value="ECO:0007669"/>
    <property type="project" value="InterPro"/>
</dbReference>
<dbReference type="InterPro" id="IPR003438">
    <property type="entry name" value="GDNF_rcpt"/>
</dbReference>
<dbReference type="SUPFAM" id="SSF110035">
    <property type="entry name" value="GDNF receptor-like"/>
    <property type="match status" value="1"/>
</dbReference>
<comment type="caution">
    <text evidence="11">The sequence shown here is derived from an EMBL/GenBank/DDBJ whole genome shotgun (WGS) entry which is preliminary data.</text>
</comment>
<evidence type="ECO:0000256" key="3">
    <source>
        <dbReference type="ARBA" id="ARBA00022475"/>
    </source>
</evidence>
<evidence type="ECO:0000256" key="2">
    <source>
        <dbReference type="ARBA" id="ARBA00005961"/>
    </source>
</evidence>
<evidence type="ECO:0000256" key="4">
    <source>
        <dbReference type="ARBA" id="ARBA00022622"/>
    </source>
</evidence>
<dbReference type="GO" id="GO:0007399">
    <property type="term" value="P:nervous system development"/>
    <property type="evidence" value="ECO:0007669"/>
    <property type="project" value="TreeGrafter"/>
</dbReference>
<dbReference type="Gene3D" id="1.10.220.110">
    <property type="entry name" value="GDNF binding domain"/>
    <property type="match status" value="1"/>
</dbReference>
<keyword evidence="4" id="KW-0336">GPI-anchor</keyword>
<keyword evidence="6" id="KW-0472">Membrane</keyword>
<dbReference type="InterPro" id="IPR037193">
    <property type="entry name" value="GDNF_alpha"/>
</dbReference>
<evidence type="ECO:0000259" key="10">
    <source>
        <dbReference type="SMART" id="SM00907"/>
    </source>
</evidence>
<evidence type="ECO:0000256" key="9">
    <source>
        <dbReference type="ARBA" id="ARBA00023288"/>
    </source>
</evidence>
<organism evidence="11 12">
    <name type="scientific">Eleutherodactylus coqui</name>
    <name type="common">Puerto Rican coqui</name>
    <dbReference type="NCBI Taxonomy" id="57060"/>
    <lineage>
        <taxon>Eukaryota</taxon>
        <taxon>Metazoa</taxon>
        <taxon>Chordata</taxon>
        <taxon>Craniata</taxon>
        <taxon>Vertebrata</taxon>
        <taxon>Euteleostomi</taxon>
        <taxon>Amphibia</taxon>
        <taxon>Batrachia</taxon>
        <taxon>Anura</taxon>
        <taxon>Neobatrachia</taxon>
        <taxon>Hyloidea</taxon>
        <taxon>Eleutherodactylidae</taxon>
        <taxon>Eleutherodactylinae</taxon>
        <taxon>Eleutherodactylus</taxon>
        <taxon>Eleutherodactylus</taxon>
    </lineage>
</organism>
<evidence type="ECO:0000256" key="7">
    <source>
        <dbReference type="ARBA" id="ARBA00023170"/>
    </source>
</evidence>
<dbReference type="PRINTS" id="PR01316">
    <property type="entry name" value="GDNFRECEPTOR"/>
</dbReference>
<dbReference type="GO" id="GO:0043235">
    <property type="term" value="C:receptor complex"/>
    <property type="evidence" value="ECO:0007669"/>
    <property type="project" value="TreeGrafter"/>
</dbReference>
<dbReference type="GO" id="GO:0007169">
    <property type="term" value="P:cell surface receptor protein tyrosine kinase signaling pathway"/>
    <property type="evidence" value="ECO:0007669"/>
    <property type="project" value="UniProtKB-ARBA"/>
</dbReference>
<dbReference type="EMBL" id="WNTK01009921">
    <property type="protein sequence ID" value="KAG9462690.1"/>
    <property type="molecule type" value="Genomic_DNA"/>
</dbReference>
<feature type="non-terminal residue" evidence="11">
    <location>
        <position position="1"/>
    </location>
</feature>
<evidence type="ECO:0000256" key="1">
    <source>
        <dbReference type="ARBA" id="ARBA00004609"/>
    </source>
</evidence>
<dbReference type="SMART" id="SM00907">
    <property type="entry name" value="GDNF"/>
    <property type="match status" value="1"/>
</dbReference>
<dbReference type="PANTHER" id="PTHR10269:SF3">
    <property type="entry name" value="GDNF FAMILY RECEPTOR ALPHA-1"/>
    <property type="match status" value="1"/>
</dbReference>
<keyword evidence="9" id="KW-0449">Lipoprotein</keyword>
<dbReference type="OrthoDB" id="9435188at2759"/>
<name>A0A8J6BG80_ELECQ</name>
<dbReference type="FunFam" id="1.10.220.110:FF:000001">
    <property type="entry name" value="GDNF family receptor alpha"/>
    <property type="match status" value="1"/>
</dbReference>
<keyword evidence="12" id="KW-1185">Reference proteome</keyword>
<evidence type="ECO:0000256" key="6">
    <source>
        <dbReference type="ARBA" id="ARBA00023136"/>
    </source>
</evidence>
<dbReference type="PANTHER" id="PTHR10269">
    <property type="entry name" value="GDNF RECEPTOR ALPHA"/>
    <property type="match status" value="1"/>
</dbReference>
<keyword evidence="8" id="KW-0325">Glycoprotein</keyword>
<evidence type="ECO:0000313" key="12">
    <source>
        <dbReference type="Proteomes" id="UP000770717"/>
    </source>
</evidence>
<evidence type="ECO:0000256" key="8">
    <source>
        <dbReference type="ARBA" id="ARBA00023180"/>
    </source>
</evidence>
<keyword evidence="3" id="KW-1003">Cell membrane</keyword>
<evidence type="ECO:0000313" key="11">
    <source>
        <dbReference type="EMBL" id="KAG9462690.1"/>
    </source>
</evidence>
<keyword evidence="7" id="KW-0675">Receptor</keyword>
<dbReference type="InterPro" id="IPR016017">
    <property type="entry name" value="GDNF/GAS1"/>
</dbReference>
<accession>A0A8J6BG80</accession>
<protein>
    <recommendedName>
        <fullName evidence="10">GDNF/GAS1 domain-containing protein</fullName>
    </recommendedName>
</protein>
<gene>
    <name evidence="11" type="ORF">GDO78_023307</name>
</gene>
<feature type="domain" description="GDNF/GAS1" evidence="10">
    <location>
        <begin position="1"/>
        <end position="81"/>
    </location>
</feature>
<evidence type="ECO:0000256" key="5">
    <source>
        <dbReference type="ARBA" id="ARBA00022729"/>
    </source>
</evidence>
<keyword evidence="5" id="KW-0732">Signal</keyword>
<dbReference type="AlphaFoldDB" id="A0A8J6BG80"/>
<reference evidence="11" key="1">
    <citation type="thesis" date="2020" institute="ProQuest LLC" country="789 East Eisenhower Parkway, Ann Arbor, MI, USA">
        <title>Comparative Genomics and Chromosome Evolution.</title>
        <authorList>
            <person name="Mudd A.B."/>
        </authorList>
    </citation>
    <scope>NUCLEOTIDE SEQUENCE</scope>
    <source>
        <strain evidence="11">HN-11 Male</strain>
        <tissue evidence="11">Kidney and liver</tissue>
    </source>
</reference>
<dbReference type="Proteomes" id="UP000770717">
    <property type="component" value="Unassembled WGS sequence"/>
</dbReference>
<comment type="subcellular location">
    <subcellularLocation>
        <location evidence="1">Cell membrane</location>
        <topology evidence="1">Lipid-anchor</topology>
        <topology evidence="1">GPI-anchor</topology>
    </subcellularLocation>
</comment>
<dbReference type="GO" id="GO:0009897">
    <property type="term" value="C:external side of plasma membrane"/>
    <property type="evidence" value="ECO:0007669"/>
    <property type="project" value="TreeGrafter"/>
</dbReference>
<sequence length="214" mass="23019">RSRLAHFLTDCQPDLRSVSGCLKENYAECLLAYSGLIGTGITPNYIESTSLSVSPWCDCSNSGNYIDDCLKFLNFFKDNVCLRNAIQAFGNGTDVKLQPDPAVHATTSSVLAKSKAKDSVFSDNIHFTNEIPTHNGLPACANLIQAQKLKSNNSVDSQLCLAEQSLGKDNIVERSSSGHLSGSNALGVWSNLCTMVFLLSTTHSLLLASALLTL</sequence>